<dbReference type="EnsemblPlants" id="Pp3c9_23900V3.1">
    <property type="protein sequence ID" value="Pp3c9_23900V3.1"/>
    <property type="gene ID" value="Pp3c9_23900"/>
</dbReference>
<accession>A0A2K1K4B5</accession>
<reference evidence="1 3" key="2">
    <citation type="journal article" date="2018" name="Plant J.">
        <title>The Physcomitrella patens chromosome-scale assembly reveals moss genome structure and evolution.</title>
        <authorList>
            <person name="Lang D."/>
            <person name="Ullrich K.K."/>
            <person name="Murat F."/>
            <person name="Fuchs J."/>
            <person name="Jenkins J."/>
            <person name="Haas F.B."/>
            <person name="Piednoel M."/>
            <person name="Gundlach H."/>
            <person name="Van Bel M."/>
            <person name="Meyberg R."/>
            <person name="Vives C."/>
            <person name="Morata J."/>
            <person name="Symeonidi A."/>
            <person name="Hiss M."/>
            <person name="Muchero W."/>
            <person name="Kamisugi Y."/>
            <person name="Saleh O."/>
            <person name="Blanc G."/>
            <person name="Decker E.L."/>
            <person name="van Gessel N."/>
            <person name="Grimwood J."/>
            <person name="Hayes R.D."/>
            <person name="Graham S.W."/>
            <person name="Gunter L.E."/>
            <person name="McDaniel S.F."/>
            <person name="Hoernstein S.N.W."/>
            <person name="Larsson A."/>
            <person name="Li F.W."/>
            <person name="Perroud P.F."/>
            <person name="Phillips J."/>
            <person name="Ranjan P."/>
            <person name="Rokshar D.S."/>
            <person name="Rothfels C.J."/>
            <person name="Schneider L."/>
            <person name="Shu S."/>
            <person name="Stevenson D.W."/>
            <person name="Thummler F."/>
            <person name="Tillich M."/>
            <person name="Villarreal Aguilar J.C."/>
            <person name="Widiez T."/>
            <person name="Wong G.K."/>
            <person name="Wymore A."/>
            <person name="Zhang Y."/>
            <person name="Zimmer A.D."/>
            <person name="Quatrano R.S."/>
            <person name="Mayer K.F.X."/>
            <person name="Goodstein D."/>
            <person name="Casacuberta J.M."/>
            <person name="Vandepoele K."/>
            <person name="Reski R."/>
            <person name="Cuming A.C."/>
            <person name="Tuskan G.A."/>
            <person name="Maumus F."/>
            <person name="Salse J."/>
            <person name="Schmutz J."/>
            <person name="Rensing S.A."/>
        </authorList>
    </citation>
    <scope>NUCLEOTIDE SEQUENCE [LARGE SCALE GENOMIC DNA]</scope>
    <source>
        <strain evidence="2 3">cv. Gransden 2004</strain>
    </source>
</reference>
<dbReference type="Proteomes" id="UP000006727">
    <property type="component" value="Chromosome 9"/>
</dbReference>
<name>A0A2K1K4B5_PHYPA</name>
<sequence length="39" mass="4265">MFLWGSHLDRLYGVLQGLVASKIHGACLEEGEDSKGFIS</sequence>
<evidence type="ECO:0000313" key="2">
    <source>
        <dbReference type="EnsemblPlants" id="Pp3c9_23900V3.1"/>
    </source>
</evidence>
<reference evidence="1 3" key="1">
    <citation type="journal article" date="2008" name="Science">
        <title>The Physcomitrella genome reveals evolutionary insights into the conquest of land by plants.</title>
        <authorList>
            <person name="Rensing S."/>
            <person name="Lang D."/>
            <person name="Zimmer A."/>
            <person name="Terry A."/>
            <person name="Salamov A."/>
            <person name="Shapiro H."/>
            <person name="Nishiyama T."/>
            <person name="Perroud P.-F."/>
            <person name="Lindquist E."/>
            <person name="Kamisugi Y."/>
            <person name="Tanahashi T."/>
            <person name="Sakakibara K."/>
            <person name="Fujita T."/>
            <person name="Oishi K."/>
            <person name="Shin-I T."/>
            <person name="Kuroki Y."/>
            <person name="Toyoda A."/>
            <person name="Suzuki Y."/>
            <person name="Hashimoto A."/>
            <person name="Yamaguchi K."/>
            <person name="Sugano A."/>
            <person name="Kohara Y."/>
            <person name="Fujiyama A."/>
            <person name="Anterola A."/>
            <person name="Aoki S."/>
            <person name="Ashton N."/>
            <person name="Barbazuk W.B."/>
            <person name="Barker E."/>
            <person name="Bennetzen J."/>
            <person name="Bezanilla M."/>
            <person name="Blankenship R."/>
            <person name="Cho S.H."/>
            <person name="Dutcher S."/>
            <person name="Estelle M."/>
            <person name="Fawcett J.A."/>
            <person name="Gundlach H."/>
            <person name="Hanada K."/>
            <person name="Heyl A."/>
            <person name="Hicks K.A."/>
            <person name="Hugh J."/>
            <person name="Lohr M."/>
            <person name="Mayer K."/>
            <person name="Melkozernov A."/>
            <person name="Murata T."/>
            <person name="Nelson D."/>
            <person name="Pils B."/>
            <person name="Prigge M."/>
            <person name="Reiss B."/>
            <person name="Renner T."/>
            <person name="Rombauts S."/>
            <person name="Rushton P."/>
            <person name="Sanderfoot A."/>
            <person name="Schween G."/>
            <person name="Shiu S.-H."/>
            <person name="Stueber K."/>
            <person name="Theodoulou F.L."/>
            <person name="Tu H."/>
            <person name="Van de Peer Y."/>
            <person name="Verrier P.J."/>
            <person name="Waters E."/>
            <person name="Wood A."/>
            <person name="Yang L."/>
            <person name="Cove D."/>
            <person name="Cuming A."/>
            <person name="Hasebe M."/>
            <person name="Lucas S."/>
            <person name="Mishler D.B."/>
            <person name="Reski R."/>
            <person name="Grigoriev I."/>
            <person name="Quatrano R.S."/>
            <person name="Boore J.L."/>
        </authorList>
    </citation>
    <scope>NUCLEOTIDE SEQUENCE [LARGE SCALE GENOMIC DNA]</scope>
    <source>
        <strain evidence="2 3">cv. Gransden 2004</strain>
    </source>
</reference>
<dbReference type="Gramene" id="Pp3c9_23900V3.1">
    <property type="protein sequence ID" value="Pp3c9_23900V3.1"/>
    <property type="gene ID" value="Pp3c9_23900"/>
</dbReference>
<dbReference type="AlphaFoldDB" id="A0A2K1K4B5"/>
<proteinExistence type="predicted"/>
<organism evidence="1">
    <name type="scientific">Physcomitrium patens</name>
    <name type="common">Spreading-leaved earth moss</name>
    <name type="synonym">Physcomitrella patens</name>
    <dbReference type="NCBI Taxonomy" id="3218"/>
    <lineage>
        <taxon>Eukaryota</taxon>
        <taxon>Viridiplantae</taxon>
        <taxon>Streptophyta</taxon>
        <taxon>Embryophyta</taxon>
        <taxon>Bryophyta</taxon>
        <taxon>Bryophytina</taxon>
        <taxon>Bryopsida</taxon>
        <taxon>Funariidae</taxon>
        <taxon>Funariales</taxon>
        <taxon>Funariaceae</taxon>
        <taxon>Physcomitrium</taxon>
    </lineage>
</organism>
<keyword evidence="3" id="KW-1185">Reference proteome</keyword>
<protein>
    <submittedName>
        <fullName evidence="1 2">Uncharacterized protein</fullName>
    </submittedName>
</protein>
<dbReference type="InParanoid" id="A0A2K1K4B5"/>
<dbReference type="EMBL" id="ABEU02000009">
    <property type="protein sequence ID" value="PNR48617.1"/>
    <property type="molecule type" value="Genomic_DNA"/>
</dbReference>
<evidence type="ECO:0000313" key="1">
    <source>
        <dbReference type="EMBL" id="PNR48617.1"/>
    </source>
</evidence>
<reference evidence="2" key="3">
    <citation type="submission" date="2020-12" db="UniProtKB">
        <authorList>
            <consortium name="EnsemblPlants"/>
        </authorList>
    </citation>
    <scope>IDENTIFICATION</scope>
</reference>
<gene>
    <name evidence="1" type="ORF">PHYPA_013094</name>
</gene>
<evidence type="ECO:0000313" key="3">
    <source>
        <dbReference type="Proteomes" id="UP000006727"/>
    </source>
</evidence>